<feature type="region of interest" description="Disordered" evidence="1">
    <location>
        <begin position="36"/>
        <end position="72"/>
    </location>
</feature>
<reference evidence="2 3" key="1">
    <citation type="submission" date="2024-05" db="EMBL/GenBank/DDBJ databases">
        <title>Genome sequencing and assembly of Indian major carp, Cirrhinus mrigala (Hamilton, 1822).</title>
        <authorList>
            <person name="Mohindra V."/>
            <person name="Chowdhury L.M."/>
            <person name="Lal K."/>
            <person name="Jena J.K."/>
        </authorList>
    </citation>
    <scope>NUCLEOTIDE SEQUENCE [LARGE SCALE GENOMIC DNA]</scope>
    <source>
        <strain evidence="2">CM1030</strain>
        <tissue evidence="2">Blood</tissue>
    </source>
</reference>
<evidence type="ECO:0000256" key="1">
    <source>
        <dbReference type="SAM" id="MobiDB-lite"/>
    </source>
</evidence>
<evidence type="ECO:0000313" key="2">
    <source>
        <dbReference type="EMBL" id="KAL0187799.1"/>
    </source>
</evidence>
<gene>
    <name evidence="2" type="ORF">M9458_014898</name>
</gene>
<protein>
    <submittedName>
        <fullName evidence="2">Uncharacterized protein</fullName>
    </submittedName>
</protein>
<evidence type="ECO:0000313" key="3">
    <source>
        <dbReference type="Proteomes" id="UP001529510"/>
    </source>
</evidence>
<comment type="caution">
    <text evidence="2">The sequence shown here is derived from an EMBL/GenBank/DDBJ whole genome shotgun (WGS) entry which is preliminary data.</text>
</comment>
<proteinExistence type="predicted"/>
<organism evidence="2 3">
    <name type="scientific">Cirrhinus mrigala</name>
    <name type="common">Mrigala</name>
    <dbReference type="NCBI Taxonomy" id="683832"/>
    <lineage>
        <taxon>Eukaryota</taxon>
        <taxon>Metazoa</taxon>
        <taxon>Chordata</taxon>
        <taxon>Craniata</taxon>
        <taxon>Vertebrata</taxon>
        <taxon>Euteleostomi</taxon>
        <taxon>Actinopterygii</taxon>
        <taxon>Neopterygii</taxon>
        <taxon>Teleostei</taxon>
        <taxon>Ostariophysi</taxon>
        <taxon>Cypriniformes</taxon>
        <taxon>Cyprinidae</taxon>
        <taxon>Labeoninae</taxon>
        <taxon>Labeonini</taxon>
        <taxon>Cirrhinus</taxon>
    </lineage>
</organism>
<dbReference type="Proteomes" id="UP001529510">
    <property type="component" value="Unassembled WGS sequence"/>
</dbReference>
<feature type="non-terminal residue" evidence="2">
    <location>
        <position position="72"/>
    </location>
</feature>
<sequence>MCFRLQCADCDSRPRPVWGAFVVADHTPECGLADGGAAAADASPGQSQCGQPADGDAPGRRSKQRICSTASL</sequence>
<accession>A0ABD0QNQ9</accession>
<dbReference type="AlphaFoldDB" id="A0ABD0QNQ9"/>
<dbReference type="EMBL" id="JAMKFB020000007">
    <property type="protein sequence ID" value="KAL0187799.1"/>
    <property type="molecule type" value="Genomic_DNA"/>
</dbReference>
<name>A0ABD0QNQ9_CIRMR</name>
<keyword evidence="3" id="KW-1185">Reference proteome</keyword>